<name>A0AA38XXU1_9EURO</name>
<dbReference type="EMBL" id="JAPDRN010000084">
    <property type="protein sequence ID" value="KAJ9626030.1"/>
    <property type="molecule type" value="Genomic_DNA"/>
</dbReference>
<proteinExistence type="predicted"/>
<accession>A0AA38XXU1</accession>
<dbReference type="AlphaFoldDB" id="A0AA38XXU1"/>
<reference evidence="1" key="1">
    <citation type="submission" date="2022-10" db="EMBL/GenBank/DDBJ databases">
        <title>Culturing micro-colonial fungi from biological soil crusts in the Mojave desert and describing Neophaeococcomyces mojavensis, and introducing the new genera and species Taxawa tesnikishii.</title>
        <authorList>
            <person name="Kurbessoian T."/>
            <person name="Stajich J.E."/>
        </authorList>
    </citation>
    <scope>NUCLEOTIDE SEQUENCE</scope>
    <source>
        <strain evidence="1">TK_35</strain>
    </source>
</reference>
<gene>
    <name evidence="1" type="ORF">H2204_010152</name>
</gene>
<organism evidence="1">
    <name type="scientific">Knufia peltigerae</name>
    <dbReference type="NCBI Taxonomy" id="1002370"/>
    <lineage>
        <taxon>Eukaryota</taxon>
        <taxon>Fungi</taxon>
        <taxon>Dikarya</taxon>
        <taxon>Ascomycota</taxon>
        <taxon>Pezizomycotina</taxon>
        <taxon>Eurotiomycetes</taxon>
        <taxon>Chaetothyriomycetidae</taxon>
        <taxon>Chaetothyriales</taxon>
        <taxon>Trichomeriaceae</taxon>
        <taxon>Knufia</taxon>
    </lineage>
</organism>
<sequence>MGIAGARAGQREPQPRCNSPFAAVTGAVWELLAEDKGLLLAGGSAARSARS</sequence>
<protein>
    <submittedName>
        <fullName evidence="1">Uncharacterized protein</fullName>
    </submittedName>
</protein>
<comment type="caution">
    <text evidence="1">The sequence shown here is derived from an EMBL/GenBank/DDBJ whole genome shotgun (WGS) entry which is preliminary data.</text>
</comment>
<evidence type="ECO:0000313" key="1">
    <source>
        <dbReference type="EMBL" id="KAJ9626030.1"/>
    </source>
</evidence>